<dbReference type="InterPro" id="IPR052337">
    <property type="entry name" value="SAT4-like"/>
</dbReference>
<feature type="transmembrane region" description="Helical" evidence="7">
    <location>
        <begin position="12"/>
        <end position="32"/>
    </location>
</feature>
<feature type="transmembrane region" description="Helical" evidence="7">
    <location>
        <begin position="134"/>
        <end position="158"/>
    </location>
</feature>
<dbReference type="GO" id="GO:0016020">
    <property type="term" value="C:membrane"/>
    <property type="evidence" value="ECO:0007669"/>
    <property type="project" value="UniProtKB-SubCell"/>
</dbReference>
<keyword evidence="10" id="KW-1185">Reference proteome</keyword>
<evidence type="ECO:0000313" key="9">
    <source>
        <dbReference type="EMBL" id="CAI6335392.1"/>
    </source>
</evidence>
<feature type="compositionally biased region" description="Basic and acidic residues" evidence="6">
    <location>
        <begin position="293"/>
        <end position="316"/>
    </location>
</feature>
<feature type="region of interest" description="Disordered" evidence="6">
    <location>
        <begin position="290"/>
        <end position="317"/>
    </location>
</feature>
<organism evidence="9 10">
    <name type="scientific">Periconia digitata</name>
    <dbReference type="NCBI Taxonomy" id="1303443"/>
    <lineage>
        <taxon>Eukaryota</taxon>
        <taxon>Fungi</taxon>
        <taxon>Dikarya</taxon>
        <taxon>Ascomycota</taxon>
        <taxon>Pezizomycotina</taxon>
        <taxon>Dothideomycetes</taxon>
        <taxon>Pleosporomycetidae</taxon>
        <taxon>Pleosporales</taxon>
        <taxon>Massarineae</taxon>
        <taxon>Periconiaceae</taxon>
        <taxon>Periconia</taxon>
    </lineage>
</organism>
<reference evidence="9" key="1">
    <citation type="submission" date="2023-01" db="EMBL/GenBank/DDBJ databases">
        <authorList>
            <person name="Van Ghelder C."/>
            <person name="Rancurel C."/>
        </authorList>
    </citation>
    <scope>NUCLEOTIDE SEQUENCE</scope>
    <source>
        <strain evidence="9">CNCM I-4278</strain>
    </source>
</reference>
<evidence type="ECO:0000256" key="7">
    <source>
        <dbReference type="SAM" id="Phobius"/>
    </source>
</evidence>
<comment type="caution">
    <text evidence="9">The sequence shown here is derived from an EMBL/GenBank/DDBJ whole genome shotgun (WGS) entry which is preliminary data.</text>
</comment>
<dbReference type="OrthoDB" id="10017208at2759"/>
<dbReference type="EMBL" id="CAOQHR010000005">
    <property type="protein sequence ID" value="CAI6335392.1"/>
    <property type="molecule type" value="Genomic_DNA"/>
</dbReference>
<keyword evidence="2 7" id="KW-0812">Transmembrane</keyword>
<gene>
    <name evidence="9" type="ORF">PDIGIT_LOCUS8473</name>
</gene>
<feature type="transmembrane region" description="Helical" evidence="7">
    <location>
        <begin position="100"/>
        <end position="122"/>
    </location>
</feature>
<evidence type="ECO:0000259" key="8">
    <source>
        <dbReference type="Pfam" id="PF20684"/>
    </source>
</evidence>
<dbReference type="AlphaFoldDB" id="A0A9W4XW36"/>
<feature type="domain" description="Rhodopsin" evidence="8">
    <location>
        <begin position="28"/>
        <end position="272"/>
    </location>
</feature>
<comment type="similarity">
    <text evidence="5">Belongs to the SAT4 family.</text>
</comment>
<dbReference type="PANTHER" id="PTHR33048">
    <property type="entry name" value="PTH11-LIKE INTEGRAL MEMBRANE PROTEIN (AFU_ORTHOLOGUE AFUA_5G11245)"/>
    <property type="match status" value="1"/>
</dbReference>
<evidence type="ECO:0000256" key="6">
    <source>
        <dbReference type="SAM" id="MobiDB-lite"/>
    </source>
</evidence>
<evidence type="ECO:0000256" key="1">
    <source>
        <dbReference type="ARBA" id="ARBA00004141"/>
    </source>
</evidence>
<dbReference type="PANTHER" id="PTHR33048:SF168">
    <property type="match status" value="1"/>
</dbReference>
<name>A0A9W4XW36_9PLEO</name>
<comment type="subcellular location">
    <subcellularLocation>
        <location evidence="1">Membrane</location>
        <topology evidence="1">Multi-pass membrane protein</topology>
    </subcellularLocation>
</comment>
<accession>A0A9W4XW36</accession>
<evidence type="ECO:0000256" key="5">
    <source>
        <dbReference type="ARBA" id="ARBA00038359"/>
    </source>
</evidence>
<proteinExistence type="inferred from homology"/>
<dbReference type="InterPro" id="IPR049326">
    <property type="entry name" value="Rhodopsin_dom_fungi"/>
</dbReference>
<keyword evidence="4 7" id="KW-0472">Membrane</keyword>
<dbReference type="Proteomes" id="UP001152607">
    <property type="component" value="Unassembled WGS sequence"/>
</dbReference>
<evidence type="ECO:0000256" key="3">
    <source>
        <dbReference type="ARBA" id="ARBA00022989"/>
    </source>
</evidence>
<sequence length="341" mass="37842">MLELNAEGQTSFDALVALAVLATVAVAVRLLCKLRTKTGIQADDYWILAALSCYCVAVAFGIWGLVITGGGEHGVVGVLAVLKQDPAALKIMSTYLESILLAYTFAITSVYCVKMSILMFYWRIFFVTSGYKRISVSLIAISTAHFIAIQVANLLTCIPLNAFWDRSKSGRCYNYNEMYLGMGLVDLFIDAAILALPIRMAFKLQLPTRTKIAVASIFALGGFVVVAQIMRIVYVYHPNSRWIKHPEAEQWTNIHDATAIVCACLPLYKPVWSPISNAVGRYASSIKSRIGRSRSDRQPDFYPHNMERLPGSERELGQNTKYVASTKKEASVIFPRNESMV</sequence>
<evidence type="ECO:0000313" key="10">
    <source>
        <dbReference type="Proteomes" id="UP001152607"/>
    </source>
</evidence>
<keyword evidence="3 7" id="KW-1133">Transmembrane helix</keyword>
<feature type="transmembrane region" description="Helical" evidence="7">
    <location>
        <begin position="212"/>
        <end position="236"/>
    </location>
</feature>
<evidence type="ECO:0000256" key="2">
    <source>
        <dbReference type="ARBA" id="ARBA00022692"/>
    </source>
</evidence>
<dbReference type="Pfam" id="PF20684">
    <property type="entry name" value="Fung_rhodopsin"/>
    <property type="match status" value="1"/>
</dbReference>
<protein>
    <recommendedName>
        <fullName evidence="8">Rhodopsin domain-containing protein</fullName>
    </recommendedName>
</protein>
<evidence type="ECO:0000256" key="4">
    <source>
        <dbReference type="ARBA" id="ARBA00023136"/>
    </source>
</evidence>
<feature type="transmembrane region" description="Helical" evidence="7">
    <location>
        <begin position="44"/>
        <end position="66"/>
    </location>
</feature>
<feature type="transmembrane region" description="Helical" evidence="7">
    <location>
        <begin position="178"/>
        <end position="200"/>
    </location>
</feature>